<evidence type="ECO:0000256" key="5">
    <source>
        <dbReference type="RuleBase" id="RU366074"/>
    </source>
</evidence>
<comment type="subunit">
    <text evidence="5">Homotetramer.</text>
</comment>
<gene>
    <name evidence="7" type="primary">fabG</name>
    <name evidence="7" type="ORF">JFL75_08895</name>
</gene>
<dbReference type="InterPro" id="IPR036291">
    <property type="entry name" value="NAD(P)-bd_dom_sf"/>
</dbReference>
<evidence type="ECO:0000259" key="6">
    <source>
        <dbReference type="SMART" id="SM00822"/>
    </source>
</evidence>
<dbReference type="CDD" id="cd05333">
    <property type="entry name" value="BKR_SDR_c"/>
    <property type="match status" value="1"/>
</dbReference>
<feature type="binding site" evidence="4">
    <location>
        <position position="87"/>
    </location>
    <ligand>
        <name>NADP(+)</name>
        <dbReference type="ChEBI" id="CHEBI:58349"/>
    </ligand>
</feature>
<dbReference type="EC" id="1.1.1.100" evidence="5"/>
<keyword evidence="5" id="KW-0443">Lipid metabolism</keyword>
<evidence type="ECO:0000256" key="2">
    <source>
        <dbReference type="ARBA" id="ARBA00023002"/>
    </source>
</evidence>
<dbReference type="Pfam" id="PF13561">
    <property type="entry name" value="adh_short_C2"/>
    <property type="match status" value="1"/>
</dbReference>
<dbReference type="InterPro" id="IPR057326">
    <property type="entry name" value="KR_dom"/>
</dbReference>
<name>A0A7T8BC31_9SPIR</name>
<dbReference type="PANTHER" id="PTHR42879">
    <property type="entry name" value="3-OXOACYL-(ACYL-CARRIER-PROTEIN) REDUCTASE"/>
    <property type="match status" value="1"/>
</dbReference>
<dbReference type="InterPro" id="IPR050259">
    <property type="entry name" value="SDR"/>
</dbReference>
<dbReference type="PANTHER" id="PTHR42879:SF2">
    <property type="entry name" value="3-OXOACYL-[ACYL-CARRIER-PROTEIN] REDUCTASE FABG"/>
    <property type="match status" value="1"/>
</dbReference>
<evidence type="ECO:0000256" key="3">
    <source>
        <dbReference type="PIRSR" id="PIRSR611284-1"/>
    </source>
</evidence>
<evidence type="ECO:0000256" key="4">
    <source>
        <dbReference type="PIRSR" id="PIRSR611284-2"/>
    </source>
</evidence>
<keyword evidence="5" id="KW-0444">Lipid biosynthesis</keyword>
<dbReference type="GO" id="GO:0004316">
    <property type="term" value="F:3-oxoacyl-[acyl-carrier-protein] reductase (NADPH) activity"/>
    <property type="evidence" value="ECO:0007669"/>
    <property type="project" value="UniProtKB-UniRule"/>
</dbReference>
<dbReference type="PRINTS" id="PR00080">
    <property type="entry name" value="SDRFAMILY"/>
</dbReference>
<feature type="binding site" evidence="4">
    <location>
        <position position="185"/>
    </location>
    <ligand>
        <name>NADP(+)</name>
        <dbReference type="ChEBI" id="CHEBI:58349"/>
    </ligand>
</feature>
<keyword evidence="2 5" id="KW-0560">Oxidoreductase</keyword>
<reference evidence="7" key="1">
    <citation type="submission" date="2021-01" db="EMBL/GenBank/DDBJ databases">
        <title>Description of Breznakiella homolactica.</title>
        <authorList>
            <person name="Song Y."/>
            <person name="Brune A."/>
        </authorList>
    </citation>
    <scope>NUCLEOTIDE SEQUENCE</scope>
    <source>
        <strain evidence="7">RmG30</strain>
    </source>
</reference>
<dbReference type="InterPro" id="IPR011284">
    <property type="entry name" value="3oxo_ACP_reduc"/>
</dbReference>
<dbReference type="NCBIfam" id="NF005559">
    <property type="entry name" value="PRK07231.1"/>
    <property type="match status" value="1"/>
</dbReference>
<comment type="catalytic activity">
    <reaction evidence="5">
        <text>a (3R)-hydroxyacyl-[ACP] + NADP(+) = a 3-oxoacyl-[ACP] + NADPH + H(+)</text>
        <dbReference type="Rhea" id="RHEA:17397"/>
        <dbReference type="Rhea" id="RHEA-COMP:9916"/>
        <dbReference type="Rhea" id="RHEA-COMP:9945"/>
        <dbReference type="ChEBI" id="CHEBI:15378"/>
        <dbReference type="ChEBI" id="CHEBI:57783"/>
        <dbReference type="ChEBI" id="CHEBI:58349"/>
        <dbReference type="ChEBI" id="CHEBI:78776"/>
        <dbReference type="ChEBI" id="CHEBI:78827"/>
        <dbReference type="EC" id="1.1.1.100"/>
    </reaction>
</comment>
<dbReference type="NCBIfam" id="TIGR01830">
    <property type="entry name" value="3oxo_ACP_reduc"/>
    <property type="match status" value="1"/>
</dbReference>
<evidence type="ECO:0000256" key="1">
    <source>
        <dbReference type="ARBA" id="ARBA00006484"/>
    </source>
</evidence>
<dbReference type="AlphaFoldDB" id="A0A7T8BC31"/>
<feature type="domain" description="Ketoreductase" evidence="6">
    <location>
        <begin position="6"/>
        <end position="188"/>
    </location>
</feature>
<dbReference type="SUPFAM" id="SSF51735">
    <property type="entry name" value="NAD(P)-binding Rossmann-fold domains"/>
    <property type="match status" value="1"/>
</dbReference>
<accession>A0A7T8BC31</accession>
<comment type="similarity">
    <text evidence="1 5">Belongs to the short-chain dehydrogenases/reductases (SDR) family.</text>
</comment>
<dbReference type="InterPro" id="IPR002347">
    <property type="entry name" value="SDR_fam"/>
</dbReference>
<keyword evidence="8" id="KW-1185">Reference proteome</keyword>
<evidence type="ECO:0000313" key="8">
    <source>
        <dbReference type="Proteomes" id="UP000595917"/>
    </source>
</evidence>
<feature type="binding site" evidence="4">
    <location>
        <begin position="12"/>
        <end position="15"/>
    </location>
    <ligand>
        <name>NADP(+)</name>
        <dbReference type="ChEBI" id="CHEBI:58349"/>
    </ligand>
</feature>
<dbReference type="FunFam" id="3.40.50.720:FF:000173">
    <property type="entry name" value="3-oxoacyl-[acyl-carrier protein] reductase"/>
    <property type="match status" value="1"/>
</dbReference>
<proteinExistence type="inferred from homology"/>
<comment type="function">
    <text evidence="5">Catalyzes the NADPH-dependent reduction of beta-ketoacyl-ACP substrates to beta-hydroxyacyl-ACP products, the first reductive step in the elongation cycle of fatty acid biosynthesis.</text>
</comment>
<dbReference type="InterPro" id="IPR020904">
    <property type="entry name" value="Sc_DH/Rdtase_CS"/>
</dbReference>
<dbReference type="Gene3D" id="3.40.50.720">
    <property type="entry name" value="NAD(P)-binding Rossmann-like Domain"/>
    <property type="match status" value="1"/>
</dbReference>
<protein>
    <recommendedName>
        <fullName evidence="5">3-oxoacyl-[acyl-carrier-protein] reductase</fullName>
        <ecNumber evidence="5">1.1.1.100</ecNumber>
    </recommendedName>
</protein>
<dbReference type="PRINTS" id="PR00081">
    <property type="entry name" value="GDHRDH"/>
</dbReference>
<dbReference type="Proteomes" id="UP000595917">
    <property type="component" value="Chromosome"/>
</dbReference>
<dbReference type="PROSITE" id="PS00061">
    <property type="entry name" value="ADH_SHORT"/>
    <property type="match status" value="1"/>
</dbReference>
<feature type="active site" description="Proton acceptor" evidence="3">
    <location>
        <position position="152"/>
    </location>
</feature>
<feature type="binding site" evidence="4">
    <location>
        <position position="37"/>
    </location>
    <ligand>
        <name>NADP(+)</name>
        <dbReference type="ChEBI" id="CHEBI:58349"/>
    </ligand>
</feature>
<keyword evidence="4 5" id="KW-0521">NADP</keyword>
<keyword evidence="5" id="KW-0275">Fatty acid biosynthesis</keyword>
<organism evidence="7 8">
    <name type="scientific">Breznakiella homolactica</name>
    <dbReference type="NCBI Taxonomy" id="2798577"/>
    <lineage>
        <taxon>Bacteria</taxon>
        <taxon>Pseudomonadati</taxon>
        <taxon>Spirochaetota</taxon>
        <taxon>Spirochaetia</taxon>
        <taxon>Spirochaetales</taxon>
        <taxon>Breznakiellaceae</taxon>
        <taxon>Breznakiella</taxon>
    </lineage>
</organism>
<keyword evidence="5" id="KW-0276">Fatty acid metabolism</keyword>
<dbReference type="KEGG" id="bhc:JFL75_08895"/>
<sequence>MQLNGKKALITGASRGIGRAIADRFIAEGAEVWGLGTKEPADLSDRITKAGGKLHWVTADLGDLSSVDSTIDACVKESGGFDILVNNAGITKDNLAFRMSLEDFQKVIDVNLTAAFLVARTVGRDMIRRKSGSIINMASIVGVHGNGGQANYAASKGGLIAVTKTLAREVASRNVRVNAIAPGFIASDMSDAIPEAAKQAMLETIPLKRSGQPEDIAGAALFLASDGSSYITGQVLAVDGGMFI</sequence>
<dbReference type="GO" id="GO:0006633">
    <property type="term" value="P:fatty acid biosynthetic process"/>
    <property type="evidence" value="ECO:0007669"/>
    <property type="project" value="UniProtKB-UniPathway"/>
</dbReference>
<feature type="binding site" evidence="4">
    <location>
        <begin position="152"/>
        <end position="156"/>
    </location>
    <ligand>
        <name>NADP(+)</name>
        <dbReference type="ChEBI" id="CHEBI:58349"/>
    </ligand>
</feature>
<dbReference type="UniPathway" id="UPA00094"/>
<dbReference type="GO" id="GO:0051287">
    <property type="term" value="F:NAD binding"/>
    <property type="evidence" value="ECO:0007669"/>
    <property type="project" value="UniProtKB-UniRule"/>
</dbReference>
<dbReference type="SMART" id="SM00822">
    <property type="entry name" value="PKS_KR"/>
    <property type="match status" value="1"/>
</dbReference>
<dbReference type="EMBL" id="CP067089">
    <property type="protein sequence ID" value="QQO11016.1"/>
    <property type="molecule type" value="Genomic_DNA"/>
</dbReference>
<dbReference type="RefSeq" id="WP_215628325.1">
    <property type="nucleotide sequence ID" value="NZ_CP067089.2"/>
</dbReference>
<dbReference type="NCBIfam" id="NF009466">
    <property type="entry name" value="PRK12826.1-2"/>
    <property type="match status" value="1"/>
</dbReference>
<comment type="pathway">
    <text evidence="5">Lipid metabolism; fatty acid biosynthesis.</text>
</comment>
<evidence type="ECO:0000313" key="7">
    <source>
        <dbReference type="EMBL" id="QQO11016.1"/>
    </source>
</evidence>